<dbReference type="EMBL" id="UYRU01084716">
    <property type="protein sequence ID" value="VDN34081.1"/>
    <property type="molecule type" value="Genomic_DNA"/>
</dbReference>
<evidence type="ECO:0000256" key="1">
    <source>
        <dbReference type="SAM" id="MobiDB-lite"/>
    </source>
</evidence>
<protein>
    <submittedName>
        <fullName evidence="2">Uncharacterized protein</fullName>
    </submittedName>
</protein>
<evidence type="ECO:0000313" key="3">
    <source>
        <dbReference type="Proteomes" id="UP000281553"/>
    </source>
</evidence>
<keyword evidence="3" id="KW-1185">Reference proteome</keyword>
<dbReference type="Proteomes" id="UP000281553">
    <property type="component" value="Unassembled WGS sequence"/>
</dbReference>
<gene>
    <name evidence="2" type="ORF">DILT_LOCUS16415</name>
</gene>
<feature type="compositionally biased region" description="Low complexity" evidence="1">
    <location>
        <begin position="28"/>
        <end position="51"/>
    </location>
</feature>
<evidence type="ECO:0000313" key="2">
    <source>
        <dbReference type="EMBL" id="VDN34081.1"/>
    </source>
</evidence>
<name>A0A3P7NUZ3_DIBLA</name>
<reference evidence="2 3" key="1">
    <citation type="submission" date="2018-11" db="EMBL/GenBank/DDBJ databases">
        <authorList>
            <consortium name="Pathogen Informatics"/>
        </authorList>
    </citation>
    <scope>NUCLEOTIDE SEQUENCE [LARGE SCALE GENOMIC DNA]</scope>
</reference>
<feature type="region of interest" description="Disordered" evidence="1">
    <location>
        <begin position="1"/>
        <end position="118"/>
    </location>
</feature>
<accession>A0A3P7NUZ3</accession>
<proteinExistence type="predicted"/>
<sequence>MGSASSPLTEVSLHSGAGGGVYSGLPPTSATSSDHSDSGSNSGPVSSVPPSAKRHKVGFFNIFDPSSSSTAEVTGGIASTKHRPSSSNTPPISSYPGRPQGTNLTTPFAKGIPPNKDVLGSDKKTIINNEVCVANMDTDLEKKGCL</sequence>
<organism evidence="2 3">
    <name type="scientific">Dibothriocephalus latus</name>
    <name type="common">Fish tapeworm</name>
    <name type="synonym">Diphyllobothrium latum</name>
    <dbReference type="NCBI Taxonomy" id="60516"/>
    <lineage>
        <taxon>Eukaryota</taxon>
        <taxon>Metazoa</taxon>
        <taxon>Spiralia</taxon>
        <taxon>Lophotrochozoa</taxon>
        <taxon>Platyhelminthes</taxon>
        <taxon>Cestoda</taxon>
        <taxon>Eucestoda</taxon>
        <taxon>Diphyllobothriidea</taxon>
        <taxon>Diphyllobothriidae</taxon>
        <taxon>Dibothriocephalus</taxon>
    </lineage>
</organism>
<dbReference type="AlphaFoldDB" id="A0A3P7NUZ3"/>